<keyword evidence="1" id="KW-0812">Transmembrane</keyword>
<evidence type="ECO:0000313" key="3">
    <source>
        <dbReference type="Proteomes" id="UP000799436"/>
    </source>
</evidence>
<keyword evidence="3" id="KW-1185">Reference proteome</keyword>
<keyword evidence="1" id="KW-0472">Membrane</keyword>
<organism evidence="2 3">
    <name type="scientific">Teratosphaeria nubilosa</name>
    <dbReference type="NCBI Taxonomy" id="161662"/>
    <lineage>
        <taxon>Eukaryota</taxon>
        <taxon>Fungi</taxon>
        <taxon>Dikarya</taxon>
        <taxon>Ascomycota</taxon>
        <taxon>Pezizomycotina</taxon>
        <taxon>Dothideomycetes</taxon>
        <taxon>Dothideomycetidae</taxon>
        <taxon>Mycosphaerellales</taxon>
        <taxon>Teratosphaeriaceae</taxon>
        <taxon>Teratosphaeria</taxon>
    </lineage>
</organism>
<keyword evidence="1" id="KW-1133">Transmembrane helix</keyword>
<dbReference type="OrthoDB" id="5353310at2759"/>
<feature type="transmembrane region" description="Helical" evidence="1">
    <location>
        <begin position="49"/>
        <end position="73"/>
    </location>
</feature>
<protein>
    <submittedName>
        <fullName evidence="2">Uncharacterized protein</fullName>
    </submittedName>
</protein>
<evidence type="ECO:0000313" key="2">
    <source>
        <dbReference type="EMBL" id="KAF2767854.1"/>
    </source>
</evidence>
<gene>
    <name evidence="2" type="ORF">EJ03DRAFT_352742</name>
</gene>
<dbReference type="EMBL" id="ML995851">
    <property type="protein sequence ID" value="KAF2767854.1"/>
    <property type="molecule type" value="Genomic_DNA"/>
</dbReference>
<dbReference type="AlphaFoldDB" id="A0A6G1L6I3"/>
<sequence length="119" mass="13524">MAGVRDPAFWKHFSYAVHLDEEQGIPRHEMKNSDTWLARQQRKTSRRAWVCPMFWLLFFGLIAAVVIIIIWALNAGAFEFGTNKTGPVGPNSDVTKRAIESLVKVTRRAVLELKGLEGR</sequence>
<reference evidence="2" key="1">
    <citation type="journal article" date="2020" name="Stud. Mycol.">
        <title>101 Dothideomycetes genomes: a test case for predicting lifestyles and emergence of pathogens.</title>
        <authorList>
            <person name="Haridas S."/>
            <person name="Albert R."/>
            <person name="Binder M."/>
            <person name="Bloem J."/>
            <person name="Labutti K."/>
            <person name="Salamov A."/>
            <person name="Andreopoulos B."/>
            <person name="Baker S."/>
            <person name="Barry K."/>
            <person name="Bills G."/>
            <person name="Bluhm B."/>
            <person name="Cannon C."/>
            <person name="Castanera R."/>
            <person name="Culley D."/>
            <person name="Daum C."/>
            <person name="Ezra D."/>
            <person name="Gonzalez J."/>
            <person name="Henrissat B."/>
            <person name="Kuo A."/>
            <person name="Liang C."/>
            <person name="Lipzen A."/>
            <person name="Lutzoni F."/>
            <person name="Magnuson J."/>
            <person name="Mondo S."/>
            <person name="Nolan M."/>
            <person name="Ohm R."/>
            <person name="Pangilinan J."/>
            <person name="Park H.-J."/>
            <person name="Ramirez L."/>
            <person name="Alfaro M."/>
            <person name="Sun H."/>
            <person name="Tritt A."/>
            <person name="Yoshinaga Y."/>
            <person name="Zwiers L.-H."/>
            <person name="Turgeon B."/>
            <person name="Goodwin S."/>
            <person name="Spatafora J."/>
            <person name="Crous P."/>
            <person name="Grigoriev I."/>
        </authorList>
    </citation>
    <scope>NUCLEOTIDE SEQUENCE</scope>
    <source>
        <strain evidence="2">CBS 116005</strain>
    </source>
</reference>
<accession>A0A6G1L6I3</accession>
<dbReference type="Proteomes" id="UP000799436">
    <property type="component" value="Unassembled WGS sequence"/>
</dbReference>
<evidence type="ECO:0000256" key="1">
    <source>
        <dbReference type="SAM" id="Phobius"/>
    </source>
</evidence>
<name>A0A6G1L6I3_9PEZI</name>
<proteinExistence type="predicted"/>